<dbReference type="AlphaFoldDB" id="A0A2X0M554"/>
<name>A0A2X0M554_9BASI</name>
<organism evidence="1 2">
    <name type="scientific">Microbotryum silenes-dioicae</name>
    <dbReference type="NCBI Taxonomy" id="796604"/>
    <lineage>
        <taxon>Eukaryota</taxon>
        <taxon>Fungi</taxon>
        <taxon>Dikarya</taxon>
        <taxon>Basidiomycota</taxon>
        <taxon>Pucciniomycotina</taxon>
        <taxon>Microbotryomycetes</taxon>
        <taxon>Microbotryales</taxon>
        <taxon>Microbotryaceae</taxon>
        <taxon>Microbotryum</taxon>
    </lineage>
</organism>
<keyword evidence="2" id="KW-1185">Reference proteome</keyword>
<gene>
    <name evidence="1" type="primary">BQ5605_C003g02152</name>
    <name evidence="1" type="ORF">BQ5605_C003G02152</name>
</gene>
<dbReference type="Proteomes" id="UP000249464">
    <property type="component" value="Unassembled WGS sequence"/>
</dbReference>
<evidence type="ECO:0000313" key="2">
    <source>
        <dbReference type="Proteomes" id="UP000249464"/>
    </source>
</evidence>
<reference evidence="1 2" key="1">
    <citation type="submission" date="2016-11" db="EMBL/GenBank/DDBJ databases">
        <authorList>
            <person name="Jaros S."/>
            <person name="Januszkiewicz K."/>
            <person name="Wedrychowicz H."/>
        </authorList>
    </citation>
    <scope>NUCLEOTIDE SEQUENCE [LARGE SCALE GENOMIC DNA]</scope>
</reference>
<accession>A0A2X0M554</accession>
<sequence length="99" mass="11107">MPSPEAAARNRSRRRRANWFVKSTCTGSRQSQCRTASATGPQFFTSKLDIRFSIFLPPALHTLPIAPHPIATSSSRHPKRSSWKLCNEYGIKKCLPHAT</sequence>
<protein>
    <submittedName>
        <fullName evidence="1">BQ5605_C003g02152 protein</fullName>
    </submittedName>
</protein>
<dbReference type="EMBL" id="FQNC01000042">
    <property type="protein sequence ID" value="SGY39129.1"/>
    <property type="molecule type" value="Genomic_DNA"/>
</dbReference>
<proteinExistence type="predicted"/>
<evidence type="ECO:0000313" key="1">
    <source>
        <dbReference type="EMBL" id="SGY39129.1"/>
    </source>
</evidence>